<comment type="caution">
    <text evidence="1">The sequence shown here is derived from an EMBL/GenBank/DDBJ whole genome shotgun (WGS) entry which is preliminary data.</text>
</comment>
<accession>A0ABR0AJ23</accession>
<organism evidence="1 2">
    <name type="scientific">Daphnia magna</name>
    <dbReference type="NCBI Taxonomy" id="35525"/>
    <lineage>
        <taxon>Eukaryota</taxon>
        <taxon>Metazoa</taxon>
        <taxon>Ecdysozoa</taxon>
        <taxon>Arthropoda</taxon>
        <taxon>Crustacea</taxon>
        <taxon>Branchiopoda</taxon>
        <taxon>Diplostraca</taxon>
        <taxon>Cladocera</taxon>
        <taxon>Anomopoda</taxon>
        <taxon>Daphniidae</taxon>
        <taxon>Daphnia</taxon>
    </lineage>
</organism>
<dbReference type="EMBL" id="JAOYFB010000037">
    <property type="protein sequence ID" value="KAK4024973.1"/>
    <property type="molecule type" value="Genomic_DNA"/>
</dbReference>
<evidence type="ECO:0000313" key="1">
    <source>
        <dbReference type="EMBL" id="KAK4024973.1"/>
    </source>
</evidence>
<dbReference type="Proteomes" id="UP001234178">
    <property type="component" value="Unassembled WGS sequence"/>
</dbReference>
<keyword evidence="2" id="KW-1185">Reference proteome</keyword>
<protein>
    <submittedName>
        <fullName evidence="1">Uncharacterized protein</fullName>
    </submittedName>
</protein>
<gene>
    <name evidence="1" type="ORF">OUZ56_010467</name>
</gene>
<sequence>MNKLRFGAVKLHFIVSDLSQIKQCRPRDVPNTSKMYLEHTRFPSLHSLDVFYVLVMSASPRSHTRTYLIPLDRPWTSFGWNWDVNGTSEMRNKRLVFK</sequence>
<evidence type="ECO:0000313" key="2">
    <source>
        <dbReference type="Proteomes" id="UP001234178"/>
    </source>
</evidence>
<name>A0ABR0AJ23_9CRUS</name>
<reference evidence="1 2" key="1">
    <citation type="journal article" date="2023" name="Nucleic Acids Res.">
        <title>The hologenome of Daphnia magna reveals possible DNA methylation and microbiome-mediated evolution of the host genome.</title>
        <authorList>
            <person name="Chaturvedi A."/>
            <person name="Li X."/>
            <person name="Dhandapani V."/>
            <person name="Marshall H."/>
            <person name="Kissane S."/>
            <person name="Cuenca-Cambronero M."/>
            <person name="Asole G."/>
            <person name="Calvet F."/>
            <person name="Ruiz-Romero M."/>
            <person name="Marangio P."/>
            <person name="Guigo R."/>
            <person name="Rago D."/>
            <person name="Mirbahai L."/>
            <person name="Eastwood N."/>
            <person name="Colbourne J.K."/>
            <person name="Zhou J."/>
            <person name="Mallon E."/>
            <person name="Orsini L."/>
        </authorList>
    </citation>
    <scope>NUCLEOTIDE SEQUENCE [LARGE SCALE GENOMIC DNA]</scope>
    <source>
        <strain evidence="1">LRV0_1</strain>
    </source>
</reference>
<proteinExistence type="predicted"/>